<evidence type="ECO:0000313" key="2">
    <source>
        <dbReference type="EMBL" id="CAI2359143.1"/>
    </source>
</evidence>
<organism evidence="2 3">
    <name type="scientific">Euplotes crassus</name>
    <dbReference type="NCBI Taxonomy" id="5936"/>
    <lineage>
        <taxon>Eukaryota</taxon>
        <taxon>Sar</taxon>
        <taxon>Alveolata</taxon>
        <taxon>Ciliophora</taxon>
        <taxon>Intramacronucleata</taxon>
        <taxon>Spirotrichea</taxon>
        <taxon>Hypotrichia</taxon>
        <taxon>Euplotida</taxon>
        <taxon>Euplotidae</taxon>
        <taxon>Moneuplotes</taxon>
    </lineage>
</organism>
<keyword evidence="3" id="KW-1185">Reference proteome</keyword>
<feature type="region of interest" description="Disordered" evidence="1">
    <location>
        <begin position="89"/>
        <end position="113"/>
    </location>
</feature>
<reference evidence="2" key="1">
    <citation type="submission" date="2023-07" db="EMBL/GenBank/DDBJ databases">
        <authorList>
            <consortium name="AG Swart"/>
            <person name="Singh M."/>
            <person name="Singh A."/>
            <person name="Seah K."/>
            <person name="Emmerich C."/>
        </authorList>
    </citation>
    <scope>NUCLEOTIDE SEQUENCE</scope>
    <source>
        <strain evidence="2">DP1</strain>
    </source>
</reference>
<protein>
    <submittedName>
        <fullName evidence="2">Uncharacterized protein</fullName>
    </submittedName>
</protein>
<dbReference type="Proteomes" id="UP001295684">
    <property type="component" value="Unassembled WGS sequence"/>
</dbReference>
<accession>A0AAD1X104</accession>
<evidence type="ECO:0000313" key="3">
    <source>
        <dbReference type="Proteomes" id="UP001295684"/>
    </source>
</evidence>
<sequence length="203" mass="22857">MISQTFTVSALEARNEVKPAPSPDQINTRVWNSSFLRPAVVSKQTIDRARPLQGSYMSSPNQEVHDFGKPSSVPNGFLSEFSSNRNHFEEDSSLNSLSSQTYEEDTDSDYCSREVDEDELVNEMKSKNDADDELASLFESDNSAASEPCNMSRPIFDRPGNPIVQDRRFFMSRSSAPSFNEQPRSGSVYISRPRYSVYNSPLN</sequence>
<dbReference type="AlphaFoldDB" id="A0AAD1X104"/>
<dbReference type="EMBL" id="CAMPGE010000397">
    <property type="protein sequence ID" value="CAI2359143.1"/>
    <property type="molecule type" value="Genomic_DNA"/>
</dbReference>
<gene>
    <name evidence="2" type="ORF">ECRASSUSDP1_LOCUS428</name>
</gene>
<evidence type="ECO:0000256" key="1">
    <source>
        <dbReference type="SAM" id="MobiDB-lite"/>
    </source>
</evidence>
<comment type="caution">
    <text evidence="2">The sequence shown here is derived from an EMBL/GenBank/DDBJ whole genome shotgun (WGS) entry which is preliminary data.</text>
</comment>
<proteinExistence type="predicted"/>
<name>A0AAD1X104_EUPCR</name>